<dbReference type="EMBL" id="ABZS01000042">
    <property type="protein sequence ID" value="EEP60906.1"/>
    <property type="molecule type" value="Genomic_DNA"/>
</dbReference>
<dbReference type="GO" id="GO:0009007">
    <property type="term" value="F:site-specific DNA-methyltransferase (adenine-specific) activity"/>
    <property type="evidence" value="ECO:0007669"/>
    <property type="project" value="UniProtKB-EC"/>
</dbReference>
<dbReference type="InterPro" id="IPR050953">
    <property type="entry name" value="N4_N6_ade-DNA_methylase"/>
</dbReference>
<feature type="non-terminal residue" evidence="5">
    <location>
        <position position="675"/>
    </location>
</feature>
<dbReference type="PANTHER" id="PTHR33841:SF1">
    <property type="entry name" value="DNA METHYLTRANSFERASE A"/>
    <property type="match status" value="1"/>
</dbReference>
<evidence type="ECO:0000256" key="4">
    <source>
        <dbReference type="ARBA" id="ARBA00047942"/>
    </source>
</evidence>
<keyword evidence="5" id="KW-0540">Nuclease</keyword>
<sequence>MNDKQAKELVRDTFESEFKKEKFDKFITELLKKNFDRSKALPKRSGNQAVPEKYRDFITSWERLGRYEDPEGRIIDVLIVYLKKGQSLYRSRVAQRNFVADYLRGNLGTKSLKDAALVAFVSPDEEDWRFSFVKLEYKKEDGKVKEVLSPAKRWSFLVGKNEKSHTAQSRFLELLKSDKEPSLEEIQKAFDIETITKEFFKEYRDLFIKTKLELDKIVKENPAVRKEFEDKNISTVSFAKKLLGQIVFLYFLQKKGWFGVEKGKDFGTGPRDFIRRLFNGEYISYKNFYNEVLEPLFYEALRVDRSFNDHYYDKLNCKIPFLNGGLFDPPNDFNWVDIDLLIPNELFSNEAENGILDVFDRYNFTVNEEEPLEKEVALDPELLGKIYEKLNAIREDNFDEYLKALKSSAKENEFNKEYGVYYTPREIVHYMCSESLIYYLESQLDGKVSREDLEVFVNFADLFIENEKVAQKKAENGNENTKYKYKIPESIIQNAEKIDKLLDDLKICDPAVGSGAFPVGMLHEIVKLRQLLSVYTKNNLNTYDLKRHTIENSIYGVDIDSGAIEVCKLRFWLSLVVDEESFKDIKPLPNLDYKIVRGNSLIGFPEDWRSDIGNKISELESKYFSETHPDRKKEIKKELDALILKRLENSEGVLGYKVDFDFRLFFPQVFKEKGG</sequence>
<evidence type="ECO:0000313" key="6">
    <source>
        <dbReference type="Proteomes" id="UP000005540"/>
    </source>
</evidence>
<organism evidence="5 6">
    <name type="scientific">Sulfurihydrogenibium yellowstonense SS-5</name>
    <dbReference type="NCBI Taxonomy" id="432331"/>
    <lineage>
        <taxon>Bacteria</taxon>
        <taxon>Pseudomonadati</taxon>
        <taxon>Aquificota</taxon>
        <taxon>Aquificia</taxon>
        <taxon>Aquificales</taxon>
        <taxon>Hydrogenothermaceae</taxon>
        <taxon>Sulfurihydrogenibium</taxon>
    </lineage>
</organism>
<dbReference type="Proteomes" id="UP000005540">
    <property type="component" value="Unassembled WGS sequence"/>
</dbReference>
<proteinExistence type="predicted"/>
<dbReference type="EC" id="2.1.1.72" evidence="1"/>
<dbReference type="InterPro" id="IPR029063">
    <property type="entry name" value="SAM-dependent_MTases_sf"/>
</dbReference>
<name>C4FJ51_9AQUI</name>
<dbReference type="GO" id="GO:0032259">
    <property type="term" value="P:methylation"/>
    <property type="evidence" value="ECO:0007669"/>
    <property type="project" value="UniProtKB-KW"/>
</dbReference>
<comment type="caution">
    <text evidence="5">The sequence shown here is derived from an EMBL/GenBank/DDBJ whole genome shotgun (WGS) entry which is preliminary data.</text>
</comment>
<gene>
    <name evidence="5" type="ORF">SULYE_0593</name>
</gene>
<keyword evidence="2" id="KW-0489">Methyltransferase</keyword>
<dbReference type="PANTHER" id="PTHR33841">
    <property type="entry name" value="DNA METHYLTRANSFERASE YEEA-RELATED"/>
    <property type="match status" value="1"/>
</dbReference>
<evidence type="ECO:0000256" key="1">
    <source>
        <dbReference type="ARBA" id="ARBA00011900"/>
    </source>
</evidence>
<keyword evidence="5" id="KW-0378">Hydrolase</keyword>
<evidence type="ECO:0000313" key="5">
    <source>
        <dbReference type="EMBL" id="EEP60906.1"/>
    </source>
</evidence>
<accession>C4FJ51</accession>
<keyword evidence="3" id="KW-0808">Transferase</keyword>
<evidence type="ECO:0000256" key="3">
    <source>
        <dbReference type="ARBA" id="ARBA00022679"/>
    </source>
</evidence>
<comment type="catalytic activity">
    <reaction evidence="4">
        <text>a 2'-deoxyadenosine in DNA + S-adenosyl-L-methionine = an N(6)-methyl-2'-deoxyadenosine in DNA + S-adenosyl-L-homocysteine + H(+)</text>
        <dbReference type="Rhea" id="RHEA:15197"/>
        <dbReference type="Rhea" id="RHEA-COMP:12418"/>
        <dbReference type="Rhea" id="RHEA-COMP:12419"/>
        <dbReference type="ChEBI" id="CHEBI:15378"/>
        <dbReference type="ChEBI" id="CHEBI:57856"/>
        <dbReference type="ChEBI" id="CHEBI:59789"/>
        <dbReference type="ChEBI" id="CHEBI:90615"/>
        <dbReference type="ChEBI" id="CHEBI:90616"/>
        <dbReference type="EC" id="2.1.1.72"/>
    </reaction>
</comment>
<dbReference type="Gene3D" id="3.40.50.150">
    <property type="entry name" value="Vaccinia Virus protein VP39"/>
    <property type="match status" value="1"/>
</dbReference>
<dbReference type="AlphaFoldDB" id="C4FJ51"/>
<dbReference type="SUPFAM" id="SSF53335">
    <property type="entry name" value="S-adenosyl-L-methionine-dependent methyltransferases"/>
    <property type="match status" value="1"/>
</dbReference>
<protein>
    <recommendedName>
        <fullName evidence="1">site-specific DNA-methyltransferase (adenine-specific)</fullName>
        <ecNumber evidence="1">2.1.1.72</ecNumber>
    </recommendedName>
</protein>
<keyword evidence="5" id="KW-0255">Endonuclease</keyword>
<evidence type="ECO:0000256" key="2">
    <source>
        <dbReference type="ARBA" id="ARBA00022603"/>
    </source>
</evidence>
<dbReference type="GO" id="GO:0004519">
    <property type="term" value="F:endonuclease activity"/>
    <property type="evidence" value="ECO:0007669"/>
    <property type="project" value="UniProtKB-KW"/>
</dbReference>
<reference evidence="5 6" key="1">
    <citation type="submission" date="2009-04" db="EMBL/GenBank/DDBJ databases">
        <authorList>
            <person name="Reysenbach A.-L."/>
            <person name="Heidelberg J.F."/>
            <person name="Nelson W.C."/>
        </authorList>
    </citation>
    <scope>NUCLEOTIDE SEQUENCE [LARGE SCALE GENOMIC DNA]</scope>
    <source>
        <strain evidence="5 6">SS-5</strain>
    </source>
</reference>
<keyword evidence="6" id="KW-1185">Reference proteome</keyword>